<dbReference type="InterPro" id="IPR008271">
    <property type="entry name" value="Ser/Thr_kinase_AS"/>
</dbReference>
<evidence type="ECO:0000259" key="9">
    <source>
        <dbReference type="PROSITE" id="PS50011"/>
    </source>
</evidence>
<dbReference type="SMART" id="SM00220">
    <property type="entry name" value="S_TKc"/>
    <property type="match status" value="1"/>
</dbReference>
<dbReference type="PANTHER" id="PTHR24345:SF0">
    <property type="entry name" value="CELL CYCLE SERINE_THREONINE-PROTEIN KINASE CDC5_MSD2"/>
    <property type="match status" value="1"/>
</dbReference>
<dbReference type="GO" id="GO:0005524">
    <property type="term" value="F:ATP binding"/>
    <property type="evidence" value="ECO:0007669"/>
    <property type="project" value="UniProtKB-UniRule"/>
</dbReference>
<reference evidence="13" key="2">
    <citation type="journal article" date="2021" name="J. Cell Biol.">
        <title>Kinetoplastid kinetochore proteins KKT2 and KKT3 have unique centromere localization domains.</title>
        <authorList>
            <person name="Marciano G."/>
            <person name="Ishii M."/>
            <person name="Nerusheva O.O."/>
            <person name="Akiyoshi B."/>
        </authorList>
    </citation>
    <scope>X-RAY CRYSTALLOGRAPHY (1.80 ANGSTROMS) OF 572-668 IN COMPLEX WITH ZN(2+)</scope>
</reference>
<feature type="binding site" evidence="13">
    <location>
        <position position="604"/>
    </location>
    <ligand>
        <name>Zn(2+)</name>
        <dbReference type="ChEBI" id="CHEBI:29105"/>
        <label>2</label>
    </ligand>
</feature>
<feature type="compositionally biased region" description="Basic and acidic residues" evidence="8">
    <location>
        <begin position="841"/>
        <end position="856"/>
    </location>
</feature>
<dbReference type="EMBL" id="CYKH01000046">
    <property type="protein sequence ID" value="CUE64914.1"/>
    <property type="molecule type" value="Genomic_DNA"/>
</dbReference>
<evidence type="ECO:0000256" key="8">
    <source>
        <dbReference type="SAM" id="MobiDB-lite"/>
    </source>
</evidence>
<dbReference type="PDB" id="6TLY">
    <property type="method" value="X-ray"/>
    <property type="resolution" value="1.80 A"/>
    <property type="chains" value="A=572-668"/>
</dbReference>
<keyword evidence="1" id="KW-0723">Serine/threonine-protein kinase</keyword>
<feature type="region of interest" description="Disordered" evidence="8">
    <location>
        <begin position="695"/>
        <end position="767"/>
    </location>
</feature>
<dbReference type="SMR" id="A0A0S4IKF4"/>
<dbReference type="PDBsum" id="6TLY"/>
<feature type="binding site" evidence="13">
    <location>
        <position position="584"/>
    </location>
    <ligand>
        <name>Zn(2+)</name>
        <dbReference type="ChEBI" id="CHEBI:29105"/>
        <label>1</label>
    </ligand>
</feature>
<feature type="compositionally biased region" description="Low complexity" evidence="8">
    <location>
        <begin position="1190"/>
        <end position="1204"/>
    </location>
</feature>
<accession>A0A0S4IKF4</accession>
<evidence type="ECO:0007829" key="13">
    <source>
        <dbReference type="PDB" id="6TLY"/>
    </source>
</evidence>
<dbReference type="GO" id="GO:0008270">
    <property type="term" value="F:zinc ion binding"/>
    <property type="evidence" value="ECO:0007669"/>
    <property type="project" value="UniProtKB-KW"/>
</dbReference>
<feature type="binding site" evidence="13">
    <location>
        <position position="580"/>
    </location>
    <ligand>
        <name>Zn(2+)</name>
        <dbReference type="ChEBI" id="CHEBI:29105"/>
        <label>1</label>
    </ligand>
</feature>
<keyword evidence="4 11" id="KW-0418">Kinase</keyword>
<feature type="compositionally biased region" description="Polar residues" evidence="8">
    <location>
        <begin position="1046"/>
        <end position="1062"/>
    </location>
</feature>
<feature type="binding site" evidence="13">
    <location>
        <position position="660"/>
    </location>
    <ligand>
        <name>Zn(2+)</name>
        <dbReference type="ChEBI" id="CHEBI:29105"/>
        <label>3</label>
    </ligand>
</feature>
<dbReference type="PROSITE" id="PS50157">
    <property type="entry name" value="ZINC_FINGER_C2H2_2"/>
    <property type="match status" value="1"/>
</dbReference>
<feature type="binding site" evidence="13">
    <location>
        <position position="623"/>
    </location>
    <ligand>
        <name>Zn(2+)</name>
        <dbReference type="ChEBI" id="CHEBI:29105"/>
        <label>1</label>
    </ligand>
</feature>
<gene>
    <name evidence="11" type="ORF">BSAL_50690</name>
</gene>
<feature type="compositionally biased region" description="Polar residues" evidence="8">
    <location>
        <begin position="1172"/>
        <end position="1184"/>
    </location>
</feature>
<feature type="region of interest" description="Disordered" evidence="8">
    <location>
        <begin position="1"/>
        <end position="29"/>
    </location>
</feature>
<feature type="compositionally biased region" description="Polar residues" evidence="8">
    <location>
        <begin position="1139"/>
        <end position="1151"/>
    </location>
</feature>
<dbReference type="Proteomes" id="UP000051952">
    <property type="component" value="Unassembled WGS sequence"/>
</dbReference>
<evidence type="ECO:0000256" key="6">
    <source>
        <dbReference type="PROSITE-ProRule" id="PRU00042"/>
    </source>
</evidence>
<feature type="domain" description="Protein kinase" evidence="9">
    <location>
        <begin position="71"/>
        <end position="346"/>
    </location>
</feature>
<proteinExistence type="evidence at protein level"/>
<dbReference type="Pfam" id="PF26235">
    <property type="entry name" value="zf-KKT2_KKT3"/>
    <property type="match status" value="1"/>
</dbReference>
<keyword evidence="2" id="KW-0808">Transferase</keyword>
<dbReference type="InterPro" id="IPR013087">
    <property type="entry name" value="Znf_C2H2_type"/>
</dbReference>
<dbReference type="InterPro" id="IPR058800">
    <property type="entry name" value="Znf-KKT2_KKT3"/>
</dbReference>
<evidence type="ECO:0000259" key="10">
    <source>
        <dbReference type="PROSITE" id="PS50157"/>
    </source>
</evidence>
<feature type="compositionally biased region" description="Polar residues" evidence="8">
    <location>
        <begin position="1077"/>
        <end position="1087"/>
    </location>
</feature>
<feature type="compositionally biased region" description="Low complexity" evidence="8">
    <location>
        <begin position="405"/>
        <end position="415"/>
    </location>
</feature>
<feature type="compositionally biased region" description="Low complexity" evidence="8">
    <location>
        <begin position="708"/>
        <end position="725"/>
    </location>
</feature>
<keyword evidence="13" id="KW-0862">Zinc</keyword>
<dbReference type="PANTHER" id="PTHR24345">
    <property type="entry name" value="SERINE/THREONINE-PROTEIN KINASE PLK"/>
    <property type="match status" value="1"/>
</dbReference>
<name>A0A0S4IKF4_BODSA</name>
<dbReference type="GO" id="GO:0004674">
    <property type="term" value="F:protein serine/threonine kinase activity"/>
    <property type="evidence" value="ECO:0007669"/>
    <property type="project" value="UniProtKB-KW"/>
</dbReference>
<dbReference type="InterPro" id="IPR017441">
    <property type="entry name" value="Protein_kinase_ATP_BS"/>
</dbReference>
<evidence type="ECO:0000313" key="12">
    <source>
        <dbReference type="Proteomes" id="UP000051952"/>
    </source>
</evidence>
<feature type="binding site" evidence="13">
    <location>
        <position position="628"/>
    </location>
    <ligand>
        <name>Zn(2+)</name>
        <dbReference type="ChEBI" id="CHEBI:29105"/>
        <label>2</label>
    </ligand>
</feature>
<evidence type="ECO:0000256" key="2">
    <source>
        <dbReference type="ARBA" id="ARBA00022679"/>
    </source>
</evidence>
<keyword evidence="5 7" id="KW-0067">ATP-binding</keyword>
<feature type="binding site" evidence="13">
    <location>
        <position position="664"/>
    </location>
    <ligand>
        <name>Zn(2+)</name>
        <dbReference type="ChEBI" id="CHEBI:29105"/>
        <label>3</label>
    </ligand>
</feature>
<feature type="binding site" evidence="13">
    <location>
        <position position="644"/>
    </location>
    <ligand>
        <name>Zn(2+)</name>
        <dbReference type="ChEBI" id="CHEBI:29105"/>
        <label>3</label>
    </ligand>
</feature>
<feature type="compositionally biased region" description="Polar residues" evidence="8">
    <location>
        <begin position="726"/>
        <end position="757"/>
    </location>
</feature>
<evidence type="ECO:0000256" key="1">
    <source>
        <dbReference type="ARBA" id="ARBA00022527"/>
    </source>
</evidence>
<keyword evidence="12" id="KW-1185">Reference proteome</keyword>
<keyword evidence="13" id="KW-0479">Metal-binding</keyword>
<dbReference type="OrthoDB" id="270458at2759"/>
<feature type="compositionally biased region" description="Polar residues" evidence="8">
    <location>
        <begin position="957"/>
        <end position="973"/>
    </location>
</feature>
<dbReference type="SUPFAM" id="SSF56112">
    <property type="entry name" value="Protein kinase-like (PK-like)"/>
    <property type="match status" value="1"/>
</dbReference>
<dbReference type="GO" id="GO:0005634">
    <property type="term" value="C:nucleus"/>
    <property type="evidence" value="ECO:0007669"/>
    <property type="project" value="TreeGrafter"/>
</dbReference>
<feature type="compositionally biased region" description="Polar residues" evidence="8">
    <location>
        <begin position="695"/>
        <end position="707"/>
    </location>
</feature>
<feature type="binding site" evidence="13">
    <location>
        <position position="647"/>
    </location>
    <ligand>
        <name>Zn(2+)</name>
        <dbReference type="ChEBI" id="CHEBI:29105"/>
        <label>3</label>
    </ligand>
</feature>
<feature type="domain" description="C2H2-type" evidence="10">
    <location>
        <begin position="642"/>
        <end position="662"/>
    </location>
</feature>
<organism evidence="11 12">
    <name type="scientific">Bodo saltans</name>
    <name type="common">Flagellated protozoan</name>
    <dbReference type="NCBI Taxonomy" id="75058"/>
    <lineage>
        <taxon>Eukaryota</taxon>
        <taxon>Discoba</taxon>
        <taxon>Euglenozoa</taxon>
        <taxon>Kinetoplastea</taxon>
        <taxon>Metakinetoplastina</taxon>
        <taxon>Eubodonida</taxon>
        <taxon>Bodonidae</taxon>
        <taxon>Bodo</taxon>
    </lineage>
</organism>
<dbReference type="PROSITE" id="PS50011">
    <property type="entry name" value="PROTEIN_KINASE_DOM"/>
    <property type="match status" value="1"/>
</dbReference>
<feature type="binding site" evidence="13">
    <location>
        <position position="620"/>
    </location>
    <ligand>
        <name>Zn(2+)</name>
        <dbReference type="ChEBI" id="CHEBI:29105"/>
        <label>1</label>
    </ligand>
</feature>
<dbReference type="Pfam" id="PF00069">
    <property type="entry name" value="Pkinase"/>
    <property type="match status" value="1"/>
</dbReference>
<dbReference type="PROSITE" id="PS00107">
    <property type="entry name" value="PROTEIN_KINASE_ATP"/>
    <property type="match status" value="1"/>
</dbReference>
<protein>
    <submittedName>
        <fullName evidence="11">Protein kinase, putative</fullName>
    </submittedName>
</protein>
<feature type="binding site" evidence="13">
    <location>
        <position position="631"/>
    </location>
    <ligand>
        <name>Zn(2+)</name>
        <dbReference type="ChEBI" id="CHEBI:29105"/>
        <label>2</label>
    </ligand>
</feature>
<evidence type="ECO:0000313" key="11">
    <source>
        <dbReference type="EMBL" id="CUE64914.1"/>
    </source>
</evidence>
<feature type="binding site" evidence="13">
    <location>
        <position position="601"/>
    </location>
    <ligand>
        <name>Zn(2+)</name>
        <dbReference type="ChEBI" id="CHEBI:29105"/>
        <label>2</label>
    </ligand>
</feature>
<feature type="binding site" evidence="7">
    <location>
        <position position="99"/>
    </location>
    <ligand>
        <name>ATP</name>
        <dbReference type="ChEBI" id="CHEBI:30616"/>
    </ligand>
</feature>
<feature type="region of interest" description="Disordered" evidence="8">
    <location>
        <begin position="822"/>
        <end position="898"/>
    </location>
</feature>
<dbReference type="OMA" id="MSHFSRH"/>
<keyword evidence="6" id="KW-0863">Zinc-finger</keyword>
<evidence type="ECO:0000256" key="5">
    <source>
        <dbReference type="ARBA" id="ARBA00022840"/>
    </source>
</evidence>
<sequence length="1508" mass="164508">MSRHRSTSLKNALRSADDEGESEASQGRHTTLTKNIFDATSELEDVFIEPEGADPLTQPITITFQTSGLVVTTGQAIGQGAFGTVFAARNSLGEECAVKMNRRNMTDAEWGRLVEEVTLLRHFTQHPNTVRFFTAGRTDNVAYVVMELCRNKSLNDVVSRHPLDIDEILWVGYQLVKTVEYLNRKGCVHRDLKPANLLFDEHGNLKITDFGLASRISDEKPRKTIAGTMLYMAPELANQVFQRKHASRLPGAGGHATIDDLRYGCEVDAWSVGVVLFVMATSENPYFRAGKPTQEEFLRAVCQVKWSWPSTWDGDEEFTEVVNWILNANQAQRPTIHDIASHHIWTRRPLVCPLSLQQTLGLIPQHPSSASFSLSRQSMSVSLSALTATVNTNTTNTSHQQRAASSGVEVRPSSSSLRGQSAHAQIQRHFADALVIVQQEESRARAAFVENVRAALLSVKGRVQLLLSECQDRLDVEELEAVRRGKLLESKQALLPPPLPAMISRPPIAAAQRIRSREGSVIMIESYARGAPPHPLRSSIAAAGTTTSTTAASNSRSSLAAVSVAPVTTTTSAAPGAIQCMNRHKMERHGKMPAGYKGFDCNVCDQPMLKITEKAYMYRCEKCDYDVCNQCAESRKFKEVHFLCAKCGKKFPSQTKLQYHSRGCRGPSVASPEFDRGVALMLPGAGQVGTFPLTHSNVWEETPPTKQNSSRSNSTRDTSSRRTNTPTASARSSQQQSNVMLNFNQTYGDPLNQSEDLSPQPVANMRAPLPLNSPQATYQYLSQNSSFVVDKDEQRLAVRRHAPEESMETFFTAEQMLADSVRLSTHGRPSSSRSSGGGSLRRPDGQQRLVDIHGDTEEMLPSSVGQLSKRLREEAAKGQQKTIRTSMEISPPKRRSRKEDFLLQQEANFEFKTEMLQEPVGIAAQRQQSRAREASLSPTFRGPPPPPQAVIEVPPQKSRTSGGKSSPSPNAQVPTGGGGGRVVIRASPSDQLAESSELEFKTEMLQEPVGIAAQRQQSRAREASLSPTFRGPPPPPQAVIEVPPQKSRTSGGKSSPSPNAQVPTGGGGGRVVIRASPSDQLAESRQQPGVERKIFSMHQSSEQGAAAAASSPNHKTSLPLPPPPPLVVPTHGPAARQFGTPQQKESSSSSTAKREYVSNALVDSQGRIVPSPSLSGQLQTNVRSDPTLFPSGSPSGSLGGPRPLQGVRGHTASVRQGSLSRMPTPAEIVVPVHHRGPTPISGGTMHPMSMPMAAAASSGANNNSSPLSRTNAYLALPKQTADRAAFVEAILSGPWVRYFVFGADTTCFVHYSLQPGRFGGSFSIAPGVMGTIVIDVNTRNVLHVPATNIDTQTRSEPHPNVQTFFSDEIHLLSLHEARTQMPSIVTSVMNFATMVIQHQREGLTPNAVAASFLHQPEATSVPATTKFAYLRKVFPDPQRTTVVFRLSNLRSQVVSLVAGVDIRWQSDRFSNIGTKYYVYPTGHTEPFAEDRTGILQYLQTVLENSYRR</sequence>
<feature type="region of interest" description="Disordered" evidence="8">
    <location>
        <begin position="393"/>
        <end position="415"/>
    </location>
</feature>
<evidence type="ECO:0000256" key="4">
    <source>
        <dbReference type="ARBA" id="ARBA00022777"/>
    </source>
</evidence>
<feature type="compositionally biased region" description="Polar residues" evidence="8">
    <location>
        <begin position="879"/>
        <end position="888"/>
    </location>
</feature>
<reference evidence="12" key="1">
    <citation type="submission" date="2015-09" db="EMBL/GenBank/DDBJ databases">
        <authorList>
            <consortium name="Pathogen Informatics"/>
        </authorList>
    </citation>
    <scope>NUCLEOTIDE SEQUENCE [LARGE SCALE GENOMIC DNA]</scope>
    <source>
        <strain evidence="12">Lake Konstanz</strain>
    </source>
</reference>
<evidence type="ECO:0000256" key="3">
    <source>
        <dbReference type="ARBA" id="ARBA00022741"/>
    </source>
</evidence>
<dbReference type="InterPro" id="IPR011009">
    <property type="entry name" value="Kinase-like_dom_sf"/>
</dbReference>
<keyword evidence="13" id="KW-0002">3D-structure</keyword>
<dbReference type="InterPro" id="IPR000719">
    <property type="entry name" value="Prot_kinase_dom"/>
</dbReference>
<dbReference type="Gene3D" id="1.10.510.10">
    <property type="entry name" value="Transferase(Phosphotransferase) domain 1"/>
    <property type="match status" value="1"/>
</dbReference>
<evidence type="ECO:0000256" key="7">
    <source>
        <dbReference type="PROSITE-ProRule" id="PRU10141"/>
    </source>
</evidence>
<dbReference type="VEuPathDB" id="TriTrypDB:BSAL_50690"/>
<dbReference type="PROSITE" id="PS00108">
    <property type="entry name" value="PROTEIN_KINASE_ST"/>
    <property type="match status" value="1"/>
</dbReference>
<feature type="region of interest" description="Disordered" evidence="8">
    <location>
        <begin position="922"/>
        <end position="1219"/>
    </location>
</feature>
<keyword evidence="3 7" id="KW-0547">Nucleotide-binding</keyword>